<evidence type="ECO:0000313" key="1">
    <source>
        <dbReference type="EMBL" id="RWA23976.1"/>
    </source>
</evidence>
<organism evidence="1 2">
    <name type="scientific">Mycolicibacterium elephantis DSM 44368</name>
    <dbReference type="NCBI Taxonomy" id="1335622"/>
    <lineage>
        <taxon>Bacteria</taxon>
        <taxon>Bacillati</taxon>
        <taxon>Actinomycetota</taxon>
        <taxon>Actinomycetes</taxon>
        <taxon>Mycobacteriales</taxon>
        <taxon>Mycobacteriaceae</taxon>
        <taxon>Mycolicibacterium</taxon>
    </lineage>
</organism>
<dbReference type="Proteomes" id="UP000287177">
    <property type="component" value="Unassembled WGS sequence"/>
</dbReference>
<keyword evidence="2" id="KW-1185">Reference proteome</keyword>
<name>A0A439E0M8_9MYCO</name>
<gene>
    <name evidence="1" type="ORF">MELE44368_01830</name>
</gene>
<dbReference type="EMBL" id="ATDN01000001">
    <property type="protein sequence ID" value="RWA23976.1"/>
    <property type="molecule type" value="Genomic_DNA"/>
</dbReference>
<accession>A0A439E0M8</accession>
<evidence type="ECO:0000313" key="2">
    <source>
        <dbReference type="Proteomes" id="UP000287177"/>
    </source>
</evidence>
<reference evidence="1 2" key="1">
    <citation type="submission" date="2013-06" db="EMBL/GenBank/DDBJ databases">
        <title>The draft sequence of the Mycobacterium elephantis genome.</title>
        <authorList>
            <person name="Pettersson F.B."/>
            <person name="Das S."/>
            <person name="Dasgupta S."/>
            <person name="Bhattacharya A."/>
            <person name="Kirsebom L.A."/>
        </authorList>
    </citation>
    <scope>NUCLEOTIDE SEQUENCE [LARGE SCALE GENOMIC DNA]</scope>
    <source>
        <strain evidence="1 2">DSM 44368</strain>
    </source>
</reference>
<comment type="caution">
    <text evidence="1">The sequence shown here is derived from an EMBL/GenBank/DDBJ whole genome shotgun (WGS) entry which is preliminary data.</text>
</comment>
<sequence length="100" mass="10807">MDGPMSMQTVDCIRCALWEADPTHAENVESVRVQRLLLATLNAAPDVVALHMEEVRDCAYCLGRVAARLLATSAMHLATLAGDAEPAMRALQDQLLADMA</sequence>
<proteinExistence type="predicted"/>
<dbReference type="AlphaFoldDB" id="A0A439E0M8"/>
<protein>
    <submittedName>
        <fullName evidence="1">Uncharacterized protein</fullName>
    </submittedName>
</protein>